<dbReference type="InterPro" id="IPR001986">
    <property type="entry name" value="Enolpyruvate_Tfrase_dom"/>
</dbReference>
<sequence length="465" mass="50400">MKYYGNNHPPFIEINKTRSLNGSITLPASKSSSTRAILTASLTEGTSKINNIALGNNTTAMKLNCSHLGASFNNDITGTIVEGIDVRKIDKKIIFNPGNSGVVLRLLMGVSGYLPDTAFITEYSHSLGTRSQSEMVNALKLLNIQCTAVGPDSLLPISMKSDRNIGGYTEISCRKSSQFLSGLLYLGAISERDLQIKVTDTITAPSMVHTTINNLRKAGINIEYDDKFRNFFTTGKSRFIPSEFSVGADPASTAAILALCASLNSDVTLNGFFEEELGNGAVVDYLINSGTKISFTREDCLNIRSGGPLKAQDFDGSLAPDAVPALAALAAFADGKSVFYNIEHIRYKESDRISDFRRELDKIGIRSEEKLDQLIIYGNPYGYKGGVIVDGHYDHGLIMALTTIGLHCDEPLIISEPYHVGQTYPEYFAEISTLGANVNELKYSGPIPNGFQDASRRQGSESPGA</sequence>
<dbReference type="NCBIfam" id="TIGR01356">
    <property type="entry name" value="aroA"/>
    <property type="match status" value="1"/>
</dbReference>
<dbReference type="Pfam" id="PF00275">
    <property type="entry name" value="EPSP_synthase"/>
    <property type="match status" value="1"/>
</dbReference>
<dbReference type="GO" id="GO:0009073">
    <property type="term" value="P:aromatic amino acid family biosynthetic process"/>
    <property type="evidence" value="ECO:0007669"/>
    <property type="project" value="UniProtKB-KW"/>
</dbReference>
<feature type="binding site" evidence="7">
    <location>
        <position position="348"/>
    </location>
    <ligand>
        <name>3-phosphoshikimate</name>
        <dbReference type="ChEBI" id="CHEBI:145989"/>
    </ligand>
</feature>
<dbReference type="InterPro" id="IPR036968">
    <property type="entry name" value="Enolpyruvate_Tfrase_sf"/>
</dbReference>
<proteinExistence type="inferred from homology"/>
<comment type="subcellular location">
    <subcellularLocation>
        <location evidence="7">Cytoplasm</location>
    </subcellularLocation>
</comment>
<dbReference type="EMBL" id="PUJX01000001">
    <property type="protein sequence ID" value="TDB56273.1"/>
    <property type="molecule type" value="Genomic_DNA"/>
</dbReference>
<dbReference type="PIRSF" id="PIRSF000505">
    <property type="entry name" value="EPSPS"/>
    <property type="match status" value="1"/>
</dbReference>
<dbReference type="InterPro" id="IPR023193">
    <property type="entry name" value="EPSP_synthase_CS"/>
</dbReference>
<name>A0A4R4JPH6_PHOLU</name>
<comment type="caution">
    <text evidence="9">The sequence shown here is derived from an EMBL/GenBank/DDBJ whole genome shotgun (WGS) entry which is preliminary data.</text>
</comment>
<evidence type="ECO:0000313" key="10">
    <source>
        <dbReference type="Proteomes" id="UP000295550"/>
    </source>
</evidence>
<reference evidence="9 10" key="1">
    <citation type="journal article" date="2019" name="Int. J. Syst. Evol. Microbiol.">
        <title>Photorhabdus khanii subsp. guanajuatensis subsp. nov., isolated from Heterorhabditis atacamensis, and Photorhabdus luminescens subsp. mexicana subsp. nov., isolated from Heterorhabditis mexicana entomopathogenic nematodes.</title>
        <authorList>
            <person name="Machado R.A.R."/>
            <person name="Bruno P."/>
            <person name="Arce C.C.M."/>
            <person name="Liechti N."/>
            <person name="Kohler A."/>
            <person name="Bernal J."/>
            <person name="Bruggmann R."/>
            <person name="Turlings T.C.J."/>
        </authorList>
    </citation>
    <scope>NUCLEOTIDE SEQUENCE [LARGE SCALE GENOMIC DNA]</scope>
    <source>
        <strain evidence="9 10">MEX47-22</strain>
    </source>
</reference>
<evidence type="ECO:0000256" key="1">
    <source>
        <dbReference type="ARBA" id="ARBA00004811"/>
    </source>
</evidence>
<dbReference type="SUPFAM" id="SSF55205">
    <property type="entry name" value="EPT/RTPC-like"/>
    <property type="match status" value="1"/>
</dbReference>
<dbReference type="PANTHER" id="PTHR21090">
    <property type="entry name" value="AROM/DEHYDROQUINATE SYNTHASE"/>
    <property type="match status" value="1"/>
</dbReference>
<evidence type="ECO:0000256" key="6">
    <source>
        <dbReference type="ARBA" id="ARBA00044633"/>
    </source>
</evidence>
<evidence type="ECO:0000256" key="4">
    <source>
        <dbReference type="ARBA" id="ARBA00022679"/>
    </source>
</evidence>
<feature type="binding site" evidence="7">
    <location>
        <position position="35"/>
    </location>
    <ligand>
        <name>3-phosphoshikimate</name>
        <dbReference type="ChEBI" id="CHEBI:145989"/>
    </ligand>
</feature>
<feature type="binding site" evidence="7">
    <location>
        <position position="178"/>
    </location>
    <ligand>
        <name>3-phosphoshikimate</name>
        <dbReference type="ChEBI" id="CHEBI:145989"/>
    </ligand>
</feature>
<feature type="binding site" evidence="7">
    <location>
        <position position="176"/>
    </location>
    <ligand>
        <name>3-phosphoshikimate</name>
        <dbReference type="ChEBI" id="CHEBI:145989"/>
    </ligand>
</feature>
<dbReference type="RefSeq" id="WP_132343406.1">
    <property type="nucleotide sequence ID" value="NZ_CAWOLF010000001.1"/>
</dbReference>
<dbReference type="GO" id="GO:0003866">
    <property type="term" value="F:3-phosphoshikimate 1-carboxyvinyltransferase activity"/>
    <property type="evidence" value="ECO:0007669"/>
    <property type="project" value="UniProtKB-UniRule"/>
</dbReference>
<evidence type="ECO:0000256" key="3">
    <source>
        <dbReference type="ARBA" id="ARBA00022605"/>
    </source>
</evidence>
<feature type="binding site" evidence="7">
    <location>
        <position position="178"/>
    </location>
    <ligand>
        <name>phosphoenolpyruvate</name>
        <dbReference type="ChEBI" id="CHEBI:58702"/>
    </ligand>
</feature>
<dbReference type="InterPro" id="IPR006264">
    <property type="entry name" value="EPSP_synthase"/>
</dbReference>
<comment type="catalytic activity">
    <reaction evidence="6">
        <text>3-phosphoshikimate + phosphoenolpyruvate = 5-O-(1-carboxyvinyl)-3-phosphoshikimate + phosphate</text>
        <dbReference type="Rhea" id="RHEA:21256"/>
        <dbReference type="ChEBI" id="CHEBI:43474"/>
        <dbReference type="ChEBI" id="CHEBI:57701"/>
        <dbReference type="ChEBI" id="CHEBI:58702"/>
        <dbReference type="ChEBI" id="CHEBI:145989"/>
        <dbReference type="EC" id="2.5.1.19"/>
    </reaction>
    <physiologicalReaction direction="left-to-right" evidence="6">
        <dbReference type="Rhea" id="RHEA:21257"/>
    </physiologicalReaction>
</comment>
<comment type="subunit">
    <text evidence="7">Monomer.</text>
</comment>
<dbReference type="UniPathway" id="UPA00053">
    <property type="reaction ID" value="UER00089"/>
</dbReference>
<feature type="binding site" evidence="7">
    <location>
        <position position="422"/>
    </location>
    <ligand>
        <name>phosphoenolpyruvate</name>
        <dbReference type="ChEBI" id="CHEBI:58702"/>
    </ligand>
</feature>
<dbReference type="HAMAP" id="MF_00210">
    <property type="entry name" value="EPSP_synth"/>
    <property type="match status" value="1"/>
</dbReference>
<dbReference type="PROSITE" id="PS00885">
    <property type="entry name" value="EPSP_SYNTHASE_2"/>
    <property type="match status" value="1"/>
</dbReference>
<dbReference type="EC" id="2.5.1.19" evidence="7"/>
<feature type="binding site" evidence="7">
    <location>
        <position position="177"/>
    </location>
    <ligand>
        <name>3-phosphoshikimate</name>
        <dbReference type="ChEBI" id="CHEBI:145989"/>
    </ligand>
</feature>
<keyword evidence="4 7" id="KW-0808">Transferase</keyword>
<feature type="binding site" evidence="7">
    <location>
        <position position="321"/>
    </location>
    <ligand>
        <name>3-phosphoshikimate</name>
        <dbReference type="ChEBI" id="CHEBI:145989"/>
    </ligand>
</feature>
<dbReference type="GO" id="GO:0009423">
    <property type="term" value="P:chorismate biosynthetic process"/>
    <property type="evidence" value="ECO:0007669"/>
    <property type="project" value="UniProtKB-UniRule"/>
</dbReference>
<gene>
    <name evidence="7 9" type="primary">aroA</name>
    <name evidence="9" type="ORF">C5468_00850</name>
</gene>
<dbReference type="GO" id="GO:0008652">
    <property type="term" value="P:amino acid biosynthetic process"/>
    <property type="evidence" value="ECO:0007669"/>
    <property type="project" value="UniProtKB-KW"/>
</dbReference>
<dbReference type="AlphaFoldDB" id="A0A4R4JPH6"/>
<evidence type="ECO:0000256" key="7">
    <source>
        <dbReference type="HAMAP-Rule" id="MF_00210"/>
    </source>
</evidence>
<feature type="binding site" evidence="7">
    <location>
        <position position="352"/>
    </location>
    <ligand>
        <name>phosphoenolpyruvate</name>
        <dbReference type="ChEBI" id="CHEBI:58702"/>
    </ligand>
</feature>
<dbReference type="CDD" id="cd01556">
    <property type="entry name" value="EPSP_synthase"/>
    <property type="match status" value="1"/>
</dbReference>
<feature type="domain" description="Enolpyruvate transferase" evidence="8">
    <location>
        <begin position="15"/>
        <end position="429"/>
    </location>
</feature>
<dbReference type="Gene3D" id="3.65.10.10">
    <property type="entry name" value="Enolpyruvate transferase domain"/>
    <property type="match status" value="2"/>
</dbReference>
<feature type="binding site" evidence="7">
    <location>
        <position position="130"/>
    </location>
    <ligand>
        <name>phosphoenolpyruvate</name>
        <dbReference type="ChEBI" id="CHEBI:58702"/>
    </ligand>
</feature>
<comment type="function">
    <text evidence="7">Catalyzes the transfer of the enolpyruvyl moiety of phosphoenolpyruvate (PEP) to the 5-hydroxyl of shikimate-3-phosphate (S3P) to produce enolpyruvyl shikimate-3-phosphate and inorganic phosphate.</text>
</comment>
<dbReference type="GO" id="GO:0005737">
    <property type="term" value="C:cytoplasm"/>
    <property type="evidence" value="ECO:0007669"/>
    <property type="project" value="UniProtKB-SubCell"/>
</dbReference>
<evidence type="ECO:0000313" key="9">
    <source>
        <dbReference type="EMBL" id="TDB56273.1"/>
    </source>
</evidence>
<keyword evidence="3 7" id="KW-0028">Amino-acid biosynthesis</keyword>
<dbReference type="Proteomes" id="UP000295550">
    <property type="component" value="Unassembled WGS sequence"/>
</dbReference>
<feature type="binding site" evidence="7">
    <location>
        <position position="30"/>
    </location>
    <ligand>
        <name>phosphoenolpyruvate</name>
        <dbReference type="ChEBI" id="CHEBI:58702"/>
    </ligand>
</feature>
<accession>A0A4R4JPH6</accession>
<comment type="pathway">
    <text evidence="1 7">Metabolic intermediate biosynthesis; chorismate biosynthesis; chorismate from D-erythrose 4-phosphate and phosphoenolpyruvate: step 6/7.</text>
</comment>
<comment type="caution">
    <text evidence="7">Lacks conserved residue(s) required for the propagation of feature annotation.</text>
</comment>
<protein>
    <recommendedName>
        <fullName evidence="7">3-phosphoshikimate 1-carboxyvinyltransferase</fullName>
        <ecNumber evidence="7">2.5.1.19</ecNumber>
    </recommendedName>
    <alternativeName>
        <fullName evidence="7">5-enolpyruvylshikimate-3-phosphate synthase</fullName>
        <shortName evidence="7">EPSP synthase</shortName>
        <shortName evidence="7">EPSPS</shortName>
    </alternativeName>
</protein>
<keyword evidence="7" id="KW-0963">Cytoplasm</keyword>
<dbReference type="InterPro" id="IPR013792">
    <property type="entry name" value="RNA3'P_cycl/enolpyr_Trfase_a/b"/>
</dbReference>
<evidence type="ECO:0000256" key="2">
    <source>
        <dbReference type="ARBA" id="ARBA00009948"/>
    </source>
</evidence>
<organism evidence="9 10">
    <name type="scientific">Photorhabdus luminescens subsp. mexicana</name>
    <dbReference type="NCBI Taxonomy" id="2100167"/>
    <lineage>
        <taxon>Bacteria</taxon>
        <taxon>Pseudomonadati</taxon>
        <taxon>Pseudomonadota</taxon>
        <taxon>Gammaproteobacteria</taxon>
        <taxon>Enterobacterales</taxon>
        <taxon>Morganellaceae</taxon>
        <taxon>Photorhabdus</taxon>
    </lineage>
</organism>
<evidence type="ECO:0000259" key="8">
    <source>
        <dbReference type="Pfam" id="PF00275"/>
    </source>
</evidence>
<evidence type="ECO:0000256" key="5">
    <source>
        <dbReference type="ARBA" id="ARBA00023141"/>
    </source>
</evidence>
<keyword evidence="5 7" id="KW-0057">Aromatic amino acid biosynthesis</keyword>
<feature type="binding site" evidence="7">
    <location>
        <position position="30"/>
    </location>
    <ligand>
        <name>3-phosphoshikimate</name>
        <dbReference type="ChEBI" id="CHEBI:145989"/>
    </ligand>
</feature>
<feature type="binding site" evidence="7">
    <location>
        <position position="101"/>
    </location>
    <ligand>
        <name>phosphoenolpyruvate</name>
        <dbReference type="ChEBI" id="CHEBI:58702"/>
    </ligand>
</feature>
<feature type="binding site" evidence="7">
    <location>
        <position position="31"/>
    </location>
    <ligand>
        <name>3-phosphoshikimate</name>
        <dbReference type="ChEBI" id="CHEBI:145989"/>
    </ligand>
</feature>
<feature type="active site" description="Proton acceptor" evidence="7">
    <location>
        <position position="321"/>
    </location>
</feature>
<dbReference type="PANTHER" id="PTHR21090:SF5">
    <property type="entry name" value="PENTAFUNCTIONAL AROM POLYPEPTIDE"/>
    <property type="match status" value="1"/>
</dbReference>
<comment type="similarity">
    <text evidence="2 7">Belongs to the EPSP synthase family.</text>
</comment>